<dbReference type="Gene3D" id="3.40.50.300">
    <property type="entry name" value="P-loop containing nucleotide triphosphate hydrolases"/>
    <property type="match status" value="1"/>
</dbReference>
<keyword evidence="13" id="KW-1185">Reference proteome</keyword>
<evidence type="ECO:0000256" key="5">
    <source>
        <dbReference type="ARBA" id="ARBA00022927"/>
    </source>
</evidence>
<dbReference type="PROSITE" id="PS51420">
    <property type="entry name" value="RHO"/>
    <property type="match status" value="1"/>
</dbReference>
<accession>A0A8K0E792</accession>
<dbReference type="NCBIfam" id="TIGR00231">
    <property type="entry name" value="small_GTP"/>
    <property type="match status" value="1"/>
</dbReference>
<dbReference type="FunFam" id="3.40.50.300:FF:000687">
    <property type="entry name" value="Ras-related protein RABF2b"/>
    <property type="match status" value="1"/>
</dbReference>
<dbReference type="SUPFAM" id="SSF52540">
    <property type="entry name" value="P-loop containing nucleoside triphosphate hydrolases"/>
    <property type="match status" value="1"/>
</dbReference>
<dbReference type="InterPro" id="IPR000905">
    <property type="entry name" value="Gcp-like_dom"/>
</dbReference>
<name>A0A8K0E792_9ROSA</name>
<evidence type="ECO:0000256" key="7">
    <source>
        <dbReference type="ARBA" id="ARBA00023136"/>
    </source>
</evidence>
<evidence type="ECO:0000256" key="3">
    <source>
        <dbReference type="ARBA" id="ARBA00022448"/>
    </source>
</evidence>
<dbReference type="GO" id="GO:0010008">
    <property type="term" value="C:endosome membrane"/>
    <property type="evidence" value="ECO:0007669"/>
    <property type="project" value="UniProtKB-SubCell"/>
</dbReference>
<dbReference type="GO" id="GO:0007034">
    <property type="term" value="P:vacuolar transport"/>
    <property type="evidence" value="ECO:0007669"/>
    <property type="project" value="UniProtKB-ARBA"/>
</dbReference>
<dbReference type="CDD" id="cd01860">
    <property type="entry name" value="Rab5_related"/>
    <property type="match status" value="1"/>
</dbReference>
<keyword evidence="4" id="KW-0547">Nucleotide-binding</keyword>
<dbReference type="PANTHER" id="PTHR47978">
    <property type="match status" value="1"/>
</dbReference>
<keyword evidence="5" id="KW-0653">Protein transport</keyword>
<dbReference type="SMART" id="SM00177">
    <property type="entry name" value="ARF"/>
    <property type="match status" value="1"/>
</dbReference>
<dbReference type="PROSITE" id="PS51421">
    <property type="entry name" value="RAS"/>
    <property type="match status" value="1"/>
</dbReference>
<dbReference type="PROSITE" id="PS51419">
    <property type="entry name" value="RAB"/>
    <property type="match status" value="1"/>
</dbReference>
<dbReference type="Pfam" id="PF00071">
    <property type="entry name" value="Ras"/>
    <property type="match status" value="1"/>
</dbReference>
<dbReference type="SMART" id="SM00173">
    <property type="entry name" value="RAS"/>
    <property type="match status" value="1"/>
</dbReference>
<dbReference type="Pfam" id="PF00814">
    <property type="entry name" value="TsaD"/>
    <property type="match status" value="1"/>
</dbReference>
<evidence type="ECO:0000256" key="4">
    <source>
        <dbReference type="ARBA" id="ARBA00022741"/>
    </source>
</evidence>
<dbReference type="SMART" id="SM00174">
    <property type="entry name" value="RHO"/>
    <property type="match status" value="1"/>
</dbReference>
<keyword evidence="8" id="KW-0449">Lipoprotein</keyword>
<dbReference type="GO" id="GO:0003924">
    <property type="term" value="F:GTPase activity"/>
    <property type="evidence" value="ECO:0007669"/>
    <property type="project" value="InterPro"/>
</dbReference>
<organism evidence="12 13">
    <name type="scientific">Rhamnella rubrinervis</name>
    <dbReference type="NCBI Taxonomy" id="2594499"/>
    <lineage>
        <taxon>Eukaryota</taxon>
        <taxon>Viridiplantae</taxon>
        <taxon>Streptophyta</taxon>
        <taxon>Embryophyta</taxon>
        <taxon>Tracheophyta</taxon>
        <taxon>Spermatophyta</taxon>
        <taxon>Magnoliopsida</taxon>
        <taxon>eudicotyledons</taxon>
        <taxon>Gunneridae</taxon>
        <taxon>Pentapetalae</taxon>
        <taxon>rosids</taxon>
        <taxon>fabids</taxon>
        <taxon>Rosales</taxon>
        <taxon>Rhamnaceae</taxon>
        <taxon>rhamnoid group</taxon>
        <taxon>Rhamneae</taxon>
        <taxon>Rhamnella</taxon>
    </lineage>
</organism>
<keyword evidence="9" id="KW-0636">Prenylation</keyword>
<keyword evidence="6" id="KW-0342">GTP-binding</keyword>
<protein>
    <recommendedName>
        <fullName evidence="11">Gcp-like domain-containing protein</fullName>
    </recommendedName>
</protein>
<keyword evidence="3" id="KW-0813">Transport</keyword>
<sequence length="312" mass="34531">MLVEITERAMAHCDKKDVLIVGGVGCNERLQEMMRTMCSERGGRLFATDDRYCIDNGAMIAYTGLLAFAHGTSTPLEESTFTQRFRTDEVEAVWRVKKEPAKKFSDICSYTLMATSGNKNINAKLVLLGDVGAGKSSLVLRFVKGQFVEFQESTIGAAFFSQTLAVNDATVKFEIWDTAGQERYHSLAPMYYRGAAAAIIVYDITNQASFERAKKWVQELQSQGNPNMVMALAGNKADLLEARKVAAEEAQAYAQENDLFFMETSAKTAVNVNDIFYEIAKRLPRMQPVQNPSGMVLTDRPAERVASASCCS</sequence>
<dbReference type="GO" id="GO:0015031">
    <property type="term" value="P:protein transport"/>
    <property type="evidence" value="ECO:0007669"/>
    <property type="project" value="UniProtKB-KW"/>
</dbReference>
<comment type="caution">
    <text evidence="12">The sequence shown here is derived from an EMBL/GenBank/DDBJ whole genome shotgun (WGS) entry which is preliminary data.</text>
</comment>
<reference evidence="12" key="1">
    <citation type="submission" date="2020-03" db="EMBL/GenBank/DDBJ databases">
        <title>A high-quality chromosome-level genome assembly of a woody plant with both climbing and erect habits, Rhamnella rubrinervis.</title>
        <authorList>
            <person name="Lu Z."/>
            <person name="Yang Y."/>
            <person name="Zhu X."/>
            <person name="Sun Y."/>
        </authorList>
    </citation>
    <scope>NUCLEOTIDE SEQUENCE</scope>
    <source>
        <strain evidence="12">BYM</strain>
        <tissue evidence="12">Leaf</tissue>
    </source>
</reference>
<dbReference type="PRINTS" id="PR00449">
    <property type="entry name" value="RASTRNSFRMNG"/>
</dbReference>
<dbReference type="FunFam" id="3.30.420.40:FF:000105">
    <property type="entry name" value="Probable tRNA N6-adenosine threonylcarbamoyltransferase"/>
    <property type="match status" value="1"/>
</dbReference>
<dbReference type="Proteomes" id="UP000796880">
    <property type="component" value="Unassembled WGS sequence"/>
</dbReference>
<dbReference type="InterPro" id="IPR027417">
    <property type="entry name" value="P-loop_NTPase"/>
</dbReference>
<dbReference type="EMBL" id="VOIH02000008">
    <property type="protein sequence ID" value="KAF3440674.1"/>
    <property type="molecule type" value="Genomic_DNA"/>
</dbReference>
<evidence type="ECO:0000256" key="10">
    <source>
        <dbReference type="ARBA" id="ARBA00060439"/>
    </source>
</evidence>
<evidence type="ECO:0000256" key="9">
    <source>
        <dbReference type="ARBA" id="ARBA00023289"/>
    </source>
</evidence>
<evidence type="ECO:0000259" key="11">
    <source>
        <dbReference type="Pfam" id="PF00814"/>
    </source>
</evidence>
<dbReference type="OrthoDB" id="63533at2759"/>
<gene>
    <name evidence="12" type="ORF">FNV43_RR18958</name>
</gene>
<comment type="subcellular location">
    <subcellularLocation>
        <location evidence="1">Endosome membrane</location>
        <topology evidence="1">Lipid-anchor</topology>
    </subcellularLocation>
    <subcellularLocation>
        <location evidence="10">Prevacuolar compartment membrane</location>
        <topology evidence="10">Lipid-anchor</topology>
    </subcellularLocation>
</comment>
<feature type="domain" description="Gcp-like" evidence="11">
    <location>
        <begin position="1"/>
        <end position="62"/>
    </location>
</feature>
<dbReference type="InterPro" id="IPR001806">
    <property type="entry name" value="Small_GTPase"/>
</dbReference>
<evidence type="ECO:0000256" key="6">
    <source>
        <dbReference type="ARBA" id="ARBA00023134"/>
    </source>
</evidence>
<dbReference type="AlphaFoldDB" id="A0A8K0E792"/>
<evidence type="ECO:0000256" key="2">
    <source>
        <dbReference type="ARBA" id="ARBA00006270"/>
    </source>
</evidence>
<dbReference type="SMART" id="SM00176">
    <property type="entry name" value="RAN"/>
    <property type="match status" value="1"/>
</dbReference>
<dbReference type="GO" id="GO:0005525">
    <property type="term" value="F:GTP binding"/>
    <property type="evidence" value="ECO:0007669"/>
    <property type="project" value="UniProtKB-KW"/>
</dbReference>
<proteinExistence type="inferred from homology"/>
<keyword evidence="7" id="KW-0472">Membrane</keyword>
<dbReference type="SMART" id="SM00175">
    <property type="entry name" value="RAB"/>
    <property type="match status" value="1"/>
</dbReference>
<dbReference type="InterPro" id="IPR005225">
    <property type="entry name" value="Small_GTP-bd"/>
</dbReference>
<evidence type="ECO:0000256" key="1">
    <source>
        <dbReference type="ARBA" id="ARBA00004455"/>
    </source>
</evidence>
<dbReference type="Gene3D" id="3.30.420.40">
    <property type="match status" value="2"/>
</dbReference>
<evidence type="ECO:0000313" key="13">
    <source>
        <dbReference type="Proteomes" id="UP000796880"/>
    </source>
</evidence>
<evidence type="ECO:0000313" key="12">
    <source>
        <dbReference type="EMBL" id="KAF3440674.1"/>
    </source>
</evidence>
<evidence type="ECO:0000256" key="8">
    <source>
        <dbReference type="ARBA" id="ARBA00023288"/>
    </source>
</evidence>
<comment type="similarity">
    <text evidence="2">Belongs to the small GTPase superfamily. Rab family.</text>
</comment>